<feature type="compositionally biased region" description="Polar residues" evidence="1">
    <location>
        <begin position="389"/>
        <end position="400"/>
    </location>
</feature>
<keyword evidence="2" id="KW-0732">Signal</keyword>
<dbReference type="SUPFAM" id="SSF56601">
    <property type="entry name" value="beta-lactamase/transpeptidase-like"/>
    <property type="match status" value="1"/>
</dbReference>
<organism evidence="4 5">
    <name type="scientific">Pseudomonas synxantha</name>
    <dbReference type="NCBI Taxonomy" id="47883"/>
    <lineage>
        <taxon>Bacteria</taxon>
        <taxon>Pseudomonadati</taxon>
        <taxon>Pseudomonadota</taxon>
        <taxon>Gammaproteobacteria</taxon>
        <taxon>Pseudomonadales</taxon>
        <taxon>Pseudomonadaceae</taxon>
        <taxon>Pseudomonas</taxon>
    </lineage>
</organism>
<dbReference type="Pfam" id="PF00144">
    <property type="entry name" value="Beta-lactamase"/>
    <property type="match status" value="1"/>
</dbReference>
<accession>A0AAU8U7A7</accession>
<dbReference type="PANTHER" id="PTHR46825">
    <property type="entry name" value="D-ALANYL-D-ALANINE-CARBOXYPEPTIDASE/ENDOPEPTIDASE AMPH"/>
    <property type="match status" value="1"/>
</dbReference>
<dbReference type="Proteomes" id="UP000033099">
    <property type="component" value="Chromosome"/>
</dbReference>
<dbReference type="EMBL" id="CP011117">
    <property type="protein sequence ID" value="AKA86442.1"/>
    <property type="molecule type" value="Genomic_DNA"/>
</dbReference>
<sequence>MFRKLCHIALLVCYLSSVGCHSQPPTIPTIAKGDYGAIIHYLQDRIPAQMAHHNVQGLSIALVNGQEVIWASGFGYADKSRFIPVSANTAFRAGGISKLITAAAALQLVEQNKLRLDAPITDTLREFQVRSRFHKNQGAANRDITLRRLLSHQSGLPTEHLRGLRSDFTMGQMPMRVSGVWLAAKPGTQIVYSNLGYTLVGAAIERSAGGEFEPFMQRTLLNPLEMGRSSFVGSSAAIGYAQGFENGKAIAASNIRDLAADGLWTTPRDLSHYVQMLFTEGLFKGKRVMSATSVREMLKQQNDDNVLDFDCKVGLGWFLTPCGREPVARGVRTYQQSGAGDGFTAQMAILPDHQLAVVIMTNDGAAEKTIAHLAARTLGMLLQAQTGDVDSATDHPQATSSERKIPTSSDRKRLAGVYATTWGILRLRDEHHHLYGEMSNSRFELLHDDQNWLRAQHKILNVWGEDLGEIGRVQLDAVSAQGREVLIAKSHGQWVAVGEKFEPTPLIGNWTNMVGSYQVLTDHEPSPPASSICVRLEEGFLVIHGQLHDRALADYILQPVDNAHAVLVGSSYGLGDTVTRQVNGLSVSGYYFKRIHTPAALLRDSARSLIPIILLDGSRHISE</sequence>
<evidence type="ECO:0000313" key="4">
    <source>
        <dbReference type="EMBL" id="AKA86442.1"/>
    </source>
</evidence>
<dbReference type="PROSITE" id="PS51257">
    <property type="entry name" value="PROKAR_LIPOPROTEIN"/>
    <property type="match status" value="1"/>
</dbReference>
<dbReference type="RefSeq" id="WP_080944766.1">
    <property type="nucleotide sequence ID" value="NZ_CP011117.2"/>
</dbReference>
<name>A0AAU8U7A7_9PSED</name>
<reference evidence="4 5" key="1">
    <citation type="journal article" date="2015" name="Genome Announc.">
        <title>Complete Genome Sequence of Biocontrol Strain Pseudomonas fluorescens LBUM223.</title>
        <authorList>
            <person name="Roquigny R."/>
            <person name="Arseneault T."/>
            <person name="Gadkar V.J."/>
            <person name="Novinscak A."/>
            <person name="Joly D.L."/>
            <person name="Filion M."/>
        </authorList>
    </citation>
    <scope>NUCLEOTIDE SEQUENCE [LARGE SCALE GENOMIC DNA]</scope>
    <source>
        <strain evidence="4 5">LBUM223</strain>
    </source>
</reference>
<dbReference type="AlphaFoldDB" id="A0AAU8U7A7"/>
<gene>
    <name evidence="4" type="ORF">VO64_5896</name>
</gene>
<dbReference type="InterPro" id="IPR050491">
    <property type="entry name" value="AmpC-like"/>
</dbReference>
<feature type="signal peptide" evidence="2">
    <location>
        <begin position="1"/>
        <end position="22"/>
    </location>
</feature>
<dbReference type="InterPro" id="IPR012338">
    <property type="entry name" value="Beta-lactam/transpept-like"/>
</dbReference>
<evidence type="ECO:0000259" key="3">
    <source>
        <dbReference type="Pfam" id="PF00144"/>
    </source>
</evidence>
<dbReference type="KEGG" id="pfb:VO64_5896"/>
<feature type="domain" description="Beta-lactamase-related" evidence="3">
    <location>
        <begin position="43"/>
        <end position="366"/>
    </location>
</feature>
<evidence type="ECO:0000313" key="5">
    <source>
        <dbReference type="Proteomes" id="UP000033099"/>
    </source>
</evidence>
<protein>
    <submittedName>
        <fullName evidence="4">Beta-lactamase class C</fullName>
    </submittedName>
</protein>
<evidence type="ECO:0000256" key="1">
    <source>
        <dbReference type="SAM" id="MobiDB-lite"/>
    </source>
</evidence>
<dbReference type="Gene3D" id="3.40.710.10">
    <property type="entry name" value="DD-peptidase/beta-lactamase superfamily"/>
    <property type="match status" value="1"/>
</dbReference>
<feature type="region of interest" description="Disordered" evidence="1">
    <location>
        <begin position="389"/>
        <end position="410"/>
    </location>
</feature>
<dbReference type="PANTHER" id="PTHR46825:SF9">
    <property type="entry name" value="BETA-LACTAMASE-RELATED DOMAIN-CONTAINING PROTEIN"/>
    <property type="match status" value="1"/>
</dbReference>
<evidence type="ECO:0000256" key="2">
    <source>
        <dbReference type="SAM" id="SignalP"/>
    </source>
</evidence>
<feature type="compositionally biased region" description="Basic and acidic residues" evidence="1">
    <location>
        <begin position="401"/>
        <end position="410"/>
    </location>
</feature>
<feature type="chain" id="PRO_5043414829" evidence="2">
    <location>
        <begin position="23"/>
        <end position="623"/>
    </location>
</feature>
<proteinExistence type="predicted"/>
<dbReference type="InterPro" id="IPR001466">
    <property type="entry name" value="Beta-lactam-related"/>
</dbReference>